<gene>
    <name evidence="1" type="ORF">JYE49_03655</name>
</gene>
<dbReference type="EMBL" id="CP068393">
    <property type="protein sequence ID" value="QUC67809.1"/>
    <property type="molecule type" value="Genomic_DNA"/>
</dbReference>
<protein>
    <submittedName>
        <fullName evidence="1">Sugar ABC transporter permease</fullName>
    </submittedName>
</protein>
<evidence type="ECO:0000313" key="2">
    <source>
        <dbReference type="Proteomes" id="UP000682782"/>
    </source>
</evidence>
<keyword evidence="2" id="KW-1185">Reference proteome</keyword>
<reference evidence="1" key="1">
    <citation type="submission" date="2021-01" db="EMBL/GenBank/DDBJ databases">
        <title>Complete genome sequence of Clostridiales bacterium R-7.</title>
        <authorList>
            <person name="Mahoney-Kurpe S.C."/>
            <person name="Palevich N."/>
            <person name="Koike S."/>
            <person name="Moon C.D."/>
            <person name="Attwood G.T."/>
        </authorList>
    </citation>
    <scope>NUCLEOTIDE SEQUENCE</scope>
    <source>
        <strain evidence="1">R-7</strain>
    </source>
</reference>
<evidence type="ECO:0000313" key="1">
    <source>
        <dbReference type="EMBL" id="QUC67809.1"/>
    </source>
</evidence>
<sequence length="327" mass="36697">MQRTVTPMTRGFRWEMKHNRTLYLMCVPALLLLLAFAYLPMGGMYMAFTKYNVVDGIYGSPFVGFQNFTYFLKGNPYFWNAVKNTLIINFWGLIFGTIVPITIAIAMNEVKNGPFKKISQSAMFFPYFLSWVVVGAILYGFMTANFRIDRKTGELILTGANGVANRLLMAFGSQPIRWYAEPKYWKAIVIFLDVWKWAGYNSIIYMAAMAGFDGSLYEAATIDGASRFQQIRYLTIPMLKPQVVILTLMSIGRIFYGDMGMIWGLVGQNGTLLDAVSVIDTYVYTSMKTMGFGFSTAIGLCQSVMGLILILLANSAAKKINDGEGLF</sequence>
<organism evidence="1 2">
    <name type="scientific">Aristaeella hokkaidonensis</name>
    <dbReference type="NCBI Taxonomy" id="3046382"/>
    <lineage>
        <taxon>Bacteria</taxon>
        <taxon>Bacillati</taxon>
        <taxon>Bacillota</taxon>
        <taxon>Clostridia</taxon>
        <taxon>Eubacteriales</taxon>
        <taxon>Aristaeellaceae</taxon>
        <taxon>Aristaeella</taxon>
    </lineage>
</organism>
<accession>A0AC61MXS7</accession>
<name>A0AC61MXS7_9FIRM</name>
<dbReference type="Proteomes" id="UP000682782">
    <property type="component" value="Chromosome"/>
</dbReference>
<proteinExistence type="predicted"/>